<evidence type="ECO:0000256" key="1">
    <source>
        <dbReference type="SAM" id="Phobius"/>
    </source>
</evidence>
<dbReference type="SUPFAM" id="SSF55205">
    <property type="entry name" value="EPT/RTPC-like"/>
    <property type="match status" value="1"/>
</dbReference>
<keyword evidence="1" id="KW-0472">Membrane</keyword>
<proteinExistence type="predicted"/>
<dbReference type="PANTHER" id="PTHR11096:SF1">
    <property type="entry name" value="RNA 3'-TERMINAL PHOSPHATE CYCLASE-LIKE PROTEIN"/>
    <property type="match status" value="1"/>
</dbReference>
<dbReference type="InterPro" id="IPR000228">
    <property type="entry name" value="RNA3'_term_phos_cyc"/>
</dbReference>
<dbReference type="OrthoDB" id="784542at2759"/>
<sequence>MGLEKSRRLSGSRDFRQRMVLATLTSTAVTIEDIRSGDAAPELRPHEVSLLRLLDKISDRHTIDLNETGMDLPGLIVLCVLPSGFGYGGAGAYGVWCLYVLAGTKMSVRVLVDTLVLILLALLFIIKTSHRNEVEIIPVYVLQYLLLGKCIEWPTWLHENKVE</sequence>
<evidence type="ECO:0000313" key="3">
    <source>
        <dbReference type="EMBL" id="CAD6222771.1"/>
    </source>
</evidence>
<feature type="domain" description="RNA 3'-terminal phosphate cyclase" evidence="2">
    <location>
        <begin position="10"/>
        <end position="62"/>
    </location>
</feature>
<dbReference type="InterPro" id="IPR037136">
    <property type="entry name" value="RNA3'_phos_cyclase_dom_sf"/>
</dbReference>
<organism evidence="3 4">
    <name type="scientific">Miscanthus lutarioriparius</name>
    <dbReference type="NCBI Taxonomy" id="422564"/>
    <lineage>
        <taxon>Eukaryota</taxon>
        <taxon>Viridiplantae</taxon>
        <taxon>Streptophyta</taxon>
        <taxon>Embryophyta</taxon>
        <taxon>Tracheophyta</taxon>
        <taxon>Spermatophyta</taxon>
        <taxon>Magnoliopsida</taxon>
        <taxon>Liliopsida</taxon>
        <taxon>Poales</taxon>
        <taxon>Poaceae</taxon>
        <taxon>PACMAD clade</taxon>
        <taxon>Panicoideae</taxon>
        <taxon>Andropogonodae</taxon>
        <taxon>Andropogoneae</taxon>
        <taxon>Saccharinae</taxon>
        <taxon>Miscanthus</taxon>
    </lineage>
</organism>
<keyword evidence="1" id="KW-0812">Transmembrane</keyword>
<feature type="transmembrane region" description="Helical" evidence="1">
    <location>
        <begin position="75"/>
        <end position="101"/>
    </location>
</feature>
<gene>
    <name evidence="3" type="ORF">NCGR_LOCUS15295</name>
</gene>
<dbReference type="Gene3D" id="3.65.10.20">
    <property type="entry name" value="RNA 3'-terminal phosphate cyclase domain"/>
    <property type="match status" value="1"/>
</dbReference>
<dbReference type="GO" id="GO:0005730">
    <property type="term" value="C:nucleolus"/>
    <property type="evidence" value="ECO:0007669"/>
    <property type="project" value="TreeGrafter"/>
</dbReference>
<dbReference type="InterPro" id="IPR023797">
    <property type="entry name" value="RNA3'_phos_cyclase_dom"/>
</dbReference>
<dbReference type="AlphaFoldDB" id="A0A811N7J8"/>
<dbReference type="Pfam" id="PF01137">
    <property type="entry name" value="RTC"/>
    <property type="match status" value="1"/>
</dbReference>
<evidence type="ECO:0000313" key="4">
    <source>
        <dbReference type="Proteomes" id="UP000604825"/>
    </source>
</evidence>
<feature type="transmembrane region" description="Helical" evidence="1">
    <location>
        <begin position="108"/>
        <end position="126"/>
    </location>
</feature>
<keyword evidence="1" id="KW-1133">Transmembrane helix</keyword>
<dbReference type="GO" id="GO:0004521">
    <property type="term" value="F:RNA endonuclease activity"/>
    <property type="evidence" value="ECO:0007669"/>
    <property type="project" value="TreeGrafter"/>
</dbReference>
<reference evidence="3" key="1">
    <citation type="submission" date="2020-10" db="EMBL/GenBank/DDBJ databases">
        <authorList>
            <person name="Han B."/>
            <person name="Lu T."/>
            <person name="Zhao Q."/>
            <person name="Huang X."/>
            <person name="Zhao Y."/>
        </authorList>
    </citation>
    <scope>NUCLEOTIDE SEQUENCE</scope>
</reference>
<dbReference type="PANTHER" id="PTHR11096">
    <property type="entry name" value="RNA 3' TERMINAL PHOSPHATE CYCLASE"/>
    <property type="match status" value="1"/>
</dbReference>
<dbReference type="InterPro" id="IPR013792">
    <property type="entry name" value="RNA3'P_cycl/enolpyr_Trfase_a/b"/>
</dbReference>
<accession>A0A811N7J8</accession>
<protein>
    <recommendedName>
        <fullName evidence="2">RNA 3'-terminal phosphate cyclase domain-containing protein</fullName>
    </recommendedName>
</protein>
<comment type="caution">
    <text evidence="3">The sequence shown here is derived from an EMBL/GenBank/DDBJ whole genome shotgun (WGS) entry which is preliminary data.</text>
</comment>
<keyword evidence="4" id="KW-1185">Reference proteome</keyword>
<evidence type="ECO:0000259" key="2">
    <source>
        <dbReference type="Pfam" id="PF01137"/>
    </source>
</evidence>
<dbReference type="Proteomes" id="UP000604825">
    <property type="component" value="Unassembled WGS sequence"/>
</dbReference>
<dbReference type="GO" id="GO:0000479">
    <property type="term" value="P:endonucleolytic cleavage of tricistronic rRNA transcript (SSU-rRNA, 5.8S rRNA, LSU-rRNA)"/>
    <property type="evidence" value="ECO:0007669"/>
    <property type="project" value="TreeGrafter"/>
</dbReference>
<name>A0A811N7J8_9POAL</name>
<dbReference type="EMBL" id="CAJGYO010000004">
    <property type="protein sequence ID" value="CAD6222771.1"/>
    <property type="molecule type" value="Genomic_DNA"/>
</dbReference>